<dbReference type="SMART" id="SM00357">
    <property type="entry name" value="CSP"/>
    <property type="match status" value="1"/>
</dbReference>
<sequence>MTKNKSEKKSNKQGKKQNSSKSNNKRMKKEAMINAIIDVFKSSPKEPFNYRQISSMIGVTNQVQKLQVVDILYDLSADNFISEIDRGRYRYNDWGTTAVGTFMRRQNGKNSFIPEDGGTPIFVAERNSAHALNGDKVKIQLHAKRKGADPEGEVIEILESERRTITGKLQVTKGFAFLITEDKTLANDIFIPKDKLKGGKTGDKAIVRITEWPEEAKNPLGEVVDILGAAGDNNAEMNAILAEFDLPYKYPANVEKAADKISEAIPEEEIAKREDFRNITTFTIDPKDAKDFDDALSARLLENGNWEVGVHIADVTYYVRPESLIDREAYDRATSIYLVDRTIPMLPERLCNKICSLRPDEEKLCFSAIFELNKNAEVQQFHIARTIIKSDRRFAYEEAQEVIETGEGDYKEEILALNRLAQKLREKRFKDGAIAFDRFEVKFDIDETGKPLGTYIKESKEANKLIEEFMLLANRTVAEFVGKTKNKTKKTFVYRVHEQPDPEKLRDFSAFISRFGHKVRTEGSKTDISKSFNRLLETVQGKPEENLVETLAIRSMQKAFYGTDNVGHYGLAMDYYTHFTSPIRRYPDMMVHRLLERYLAGGRSVIKSKYEELCKHCSEMEILASSAERASIKYKQVEFMKDKLGQVFDGKVSGVAEWGLYVELNDNKCEGLVPIRDLDDDFYEYDDKNYCLLGRKTRRIYRLGDSITVKVAQANLERKQLDFAIV</sequence>
<evidence type="ECO:0000256" key="1">
    <source>
        <dbReference type="ARBA" id="ARBA00001849"/>
    </source>
</evidence>
<comment type="caution">
    <text evidence="12">The sequence shown here is derived from an EMBL/GenBank/DDBJ whole genome shotgun (WGS) entry which is preliminary data.</text>
</comment>
<dbReference type="PROSITE" id="PS50126">
    <property type="entry name" value="S1"/>
    <property type="match status" value="1"/>
</dbReference>
<feature type="region of interest" description="Disordered" evidence="9">
    <location>
        <begin position="1"/>
        <end position="28"/>
    </location>
</feature>
<dbReference type="EMBL" id="QREV01000051">
    <property type="protein sequence ID" value="RDU48012.1"/>
    <property type="molecule type" value="Genomic_DNA"/>
</dbReference>
<dbReference type="PANTHER" id="PTHR23355:SF9">
    <property type="entry name" value="DIS3-LIKE EXONUCLEASE 2"/>
    <property type="match status" value="1"/>
</dbReference>
<dbReference type="CDD" id="cd04471">
    <property type="entry name" value="S1_RNase_R"/>
    <property type="match status" value="1"/>
</dbReference>
<keyword evidence="14" id="KW-1185">Reference proteome</keyword>
<evidence type="ECO:0000256" key="8">
    <source>
        <dbReference type="HAMAP-Rule" id="MF_01895"/>
    </source>
</evidence>
<comment type="similarity">
    <text evidence="8">Belongs to the RNR ribonuclease family. RNase R subfamily.</text>
</comment>
<organism evidence="12 13">
    <name type="scientific">Parabacteroides acidifaciens</name>
    <dbReference type="NCBI Taxonomy" id="2290935"/>
    <lineage>
        <taxon>Bacteria</taxon>
        <taxon>Pseudomonadati</taxon>
        <taxon>Bacteroidota</taxon>
        <taxon>Bacteroidia</taxon>
        <taxon>Bacteroidales</taxon>
        <taxon>Tannerellaceae</taxon>
        <taxon>Parabacteroides</taxon>
    </lineage>
</organism>
<dbReference type="Proteomes" id="UP000256321">
    <property type="component" value="Unassembled WGS sequence"/>
</dbReference>
<evidence type="ECO:0000256" key="7">
    <source>
        <dbReference type="ARBA" id="ARBA00022884"/>
    </source>
</evidence>
<gene>
    <name evidence="8 12" type="primary">rnr</name>
    <name evidence="12" type="ORF">DWU89_16565</name>
    <name evidence="11" type="ORF">H8784_16160</name>
</gene>
<evidence type="ECO:0000313" key="12">
    <source>
        <dbReference type="EMBL" id="RDU48012.1"/>
    </source>
</evidence>
<dbReference type="InterPro" id="IPR004476">
    <property type="entry name" value="RNase_II/RNase_R"/>
</dbReference>
<dbReference type="PROSITE" id="PS01175">
    <property type="entry name" value="RIBONUCLEASE_II"/>
    <property type="match status" value="1"/>
</dbReference>
<dbReference type="EMBL" id="JACRTI010000051">
    <property type="protein sequence ID" value="MBC8603247.1"/>
    <property type="molecule type" value="Genomic_DNA"/>
</dbReference>
<feature type="compositionally biased region" description="Basic and acidic residues" evidence="9">
    <location>
        <begin position="1"/>
        <end position="10"/>
    </location>
</feature>
<dbReference type="Pfam" id="PF17876">
    <property type="entry name" value="CSD2"/>
    <property type="match status" value="1"/>
</dbReference>
<dbReference type="PANTHER" id="PTHR23355">
    <property type="entry name" value="RIBONUCLEASE"/>
    <property type="match status" value="1"/>
</dbReference>
<dbReference type="SUPFAM" id="SSF50249">
    <property type="entry name" value="Nucleic acid-binding proteins"/>
    <property type="match status" value="3"/>
</dbReference>
<dbReference type="EC" id="3.1.13.1" evidence="8"/>
<dbReference type="Gene3D" id="2.40.50.140">
    <property type="entry name" value="Nucleic acid-binding proteins"/>
    <property type="match status" value="3"/>
</dbReference>
<dbReference type="HAMAP" id="MF_01895">
    <property type="entry name" value="RNase_R"/>
    <property type="match status" value="1"/>
</dbReference>
<keyword evidence="6 8" id="KW-0269">Exonuclease</keyword>
<dbReference type="GO" id="GO:0006402">
    <property type="term" value="P:mRNA catabolic process"/>
    <property type="evidence" value="ECO:0007669"/>
    <property type="project" value="TreeGrafter"/>
</dbReference>
<dbReference type="GO" id="GO:0003723">
    <property type="term" value="F:RNA binding"/>
    <property type="evidence" value="ECO:0007669"/>
    <property type="project" value="UniProtKB-UniRule"/>
</dbReference>
<dbReference type="AlphaFoldDB" id="A0A3D8HBJ2"/>
<comment type="function">
    <text evidence="8">3'-5' exoribonuclease that releases 5'-nucleoside monophosphates and is involved in maturation of structured RNAs.</text>
</comment>
<comment type="subcellular location">
    <subcellularLocation>
        <location evidence="2 8">Cytoplasm</location>
    </subcellularLocation>
</comment>
<keyword evidence="5 8" id="KW-0378">Hydrolase</keyword>
<evidence type="ECO:0000256" key="3">
    <source>
        <dbReference type="ARBA" id="ARBA00022490"/>
    </source>
</evidence>
<keyword evidence="3 8" id="KW-0963">Cytoplasm</keyword>
<dbReference type="GO" id="GO:0005829">
    <property type="term" value="C:cytosol"/>
    <property type="evidence" value="ECO:0007669"/>
    <property type="project" value="TreeGrafter"/>
</dbReference>
<feature type="domain" description="S1 motif" evidence="10">
    <location>
        <begin position="645"/>
        <end position="726"/>
    </location>
</feature>
<dbReference type="InterPro" id="IPR050180">
    <property type="entry name" value="RNR_Ribonuclease"/>
</dbReference>
<reference evidence="11 14" key="2">
    <citation type="submission" date="2020-08" db="EMBL/GenBank/DDBJ databases">
        <title>Genome public.</title>
        <authorList>
            <person name="Liu C."/>
            <person name="Sun Q."/>
        </authorList>
    </citation>
    <scope>NUCLEOTIDE SEQUENCE [LARGE SCALE GENOMIC DNA]</scope>
    <source>
        <strain evidence="11 14">426_9</strain>
    </source>
</reference>
<dbReference type="RefSeq" id="WP_115500742.1">
    <property type="nucleotide sequence ID" value="NZ_JACRTI010000051.1"/>
</dbReference>
<dbReference type="InterPro" id="IPR040476">
    <property type="entry name" value="CSD2"/>
</dbReference>
<dbReference type="InterPro" id="IPR003029">
    <property type="entry name" value="S1_domain"/>
</dbReference>
<protein>
    <recommendedName>
        <fullName evidence="8">Ribonuclease R</fullName>
        <shortName evidence="8">RNase R</shortName>
        <ecNumber evidence="8">3.1.13.1</ecNumber>
    </recommendedName>
</protein>
<evidence type="ECO:0000313" key="13">
    <source>
        <dbReference type="Proteomes" id="UP000256321"/>
    </source>
</evidence>
<dbReference type="Proteomes" id="UP000629596">
    <property type="component" value="Unassembled WGS sequence"/>
</dbReference>
<evidence type="ECO:0000256" key="2">
    <source>
        <dbReference type="ARBA" id="ARBA00004496"/>
    </source>
</evidence>
<dbReference type="InterPro" id="IPR001900">
    <property type="entry name" value="RNase_II/R"/>
</dbReference>
<dbReference type="InterPro" id="IPR022966">
    <property type="entry name" value="RNase_II/R_CS"/>
</dbReference>
<evidence type="ECO:0000313" key="11">
    <source>
        <dbReference type="EMBL" id="MBC8603247.1"/>
    </source>
</evidence>
<evidence type="ECO:0000256" key="5">
    <source>
        <dbReference type="ARBA" id="ARBA00022801"/>
    </source>
</evidence>
<dbReference type="SMART" id="SM00955">
    <property type="entry name" value="RNB"/>
    <property type="match status" value="1"/>
</dbReference>
<keyword evidence="4 8" id="KW-0540">Nuclease</keyword>
<dbReference type="NCBIfam" id="TIGR00358">
    <property type="entry name" value="3_prime_RNase"/>
    <property type="match status" value="1"/>
</dbReference>
<dbReference type="GO" id="GO:0008859">
    <property type="term" value="F:exoribonuclease II activity"/>
    <property type="evidence" value="ECO:0007669"/>
    <property type="project" value="UniProtKB-UniRule"/>
</dbReference>
<comment type="catalytic activity">
    <reaction evidence="1 8">
        <text>Exonucleolytic cleavage in the 3'- to 5'-direction to yield nucleoside 5'-phosphates.</text>
        <dbReference type="EC" id="3.1.13.1"/>
    </reaction>
</comment>
<dbReference type="SMART" id="SM00316">
    <property type="entry name" value="S1"/>
    <property type="match status" value="1"/>
</dbReference>
<name>A0A3D8HBJ2_9BACT</name>
<evidence type="ECO:0000256" key="6">
    <source>
        <dbReference type="ARBA" id="ARBA00022839"/>
    </source>
</evidence>
<reference evidence="12 13" key="1">
    <citation type="submission" date="2018-07" db="EMBL/GenBank/DDBJ databases">
        <title>Parabacteroides acidifaciens nov. sp., isolated from human feces.</title>
        <authorList>
            <person name="Wang Y.J."/>
        </authorList>
    </citation>
    <scope>NUCLEOTIDE SEQUENCE [LARGE SCALE GENOMIC DNA]</scope>
    <source>
        <strain evidence="12 13">426-9</strain>
    </source>
</reference>
<evidence type="ECO:0000313" key="14">
    <source>
        <dbReference type="Proteomes" id="UP000629596"/>
    </source>
</evidence>
<dbReference type="Pfam" id="PF00575">
    <property type="entry name" value="S1"/>
    <property type="match status" value="1"/>
</dbReference>
<accession>A0A3D8HBJ2</accession>
<evidence type="ECO:0000259" key="10">
    <source>
        <dbReference type="PROSITE" id="PS50126"/>
    </source>
</evidence>
<proteinExistence type="inferred from homology"/>
<evidence type="ECO:0000256" key="9">
    <source>
        <dbReference type="SAM" id="MobiDB-lite"/>
    </source>
</evidence>
<dbReference type="InterPro" id="IPR011805">
    <property type="entry name" value="RNase_R"/>
</dbReference>
<dbReference type="Pfam" id="PF00773">
    <property type="entry name" value="RNB"/>
    <property type="match status" value="1"/>
</dbReference>
<dbReference type="InterPro" id="IPR012340">
    <property type="entry name" value="NA-bd_OB-fold"/>
</dbReference>
<dbReference type="Pfam" id="PF08206">
    <property type="entry name" value="OB_RNB"/>
    <property type="match status" value="1"/>
</dbReference>
<evidence type="ECO:0000256" key="4">
    <source>
        <dbReference type="ARBA" id="ARBA00022722"/>
    </source>
</evidence>
<dbReference type="InterPro" id="IPR011129">
    <property type="entry name" value="CSD"/>
</dbReference>
<dbReference type="InterPro" id="IPR013223">
    <property type="entry name" value="RNase_B_OB_dom"/>
</dbReference>
<dbReference type="NCBIfam" id="TIGR02063">
    <property type="entry name" value="RNase_R"/>
    <property type="match status" value="1"/>
</dbReference>
<keyword evidence="7 8" id="KW-0694">RNA-binding</keyword>